<organism evidence="1 2">
    <name type="scientific">Tulasnella calospora MUT 4182</name>
    <dbReference type="NCBI Taxonomy" id="1051891"/>
    <lineage>
        <taxon>Eukaryota</taxon>
        <taxon>Fungi</taxon>
        <taxon>Dikarya</taxon>
        <taxon>Basidiomycota</taxon>
        <taxon>Agaricomycotina</taxon>
        <taxon>Agaricomycetes</taxon>
        <taxon>Cantharellales</taxon>
        <taxon>Tulasnellaceae</taxon>
        <taxon>Tulasnella</taxon>
    </lineage>
</organism>
<keyword evidence="2" id="KW-1185">Reference proteome</keyword>
<gene>
    <name evidence="1" type="ORF">M407DRAFT_199341</name>
</gene>
<dbReference type="AlphaFoldDB" id="A0A0C3LYW6"/>
<protein>
    <submittedName>
        <fullName evidence="1">Uncharacterized protein</fullName>
    </submittedName>
</protein>
<dbReference type="HOGENOM" id="CLU_1205547_0_0_1"/>
<reference evidence="2" key="2">
    <citation type="submission" date="2015-01" db="EMBL/GenBank/DDBJ databases">
        <title>Evolutionary Origins and Diversification of the Mycorrhizal Mutualists.</title>
        <authorList>
            <consortium name="DOE Joint Genome Institute"/>
            <consortium name="Mycorrhizal Genomics Consortium"/>
            <person name="Kohler A."/>
            <person name="Kuo A."/>
            <person name="Nagy L.G."/>
            <person name="Floudas D."/>
            <person name="Copeland A."/>
            <person name="Barry K.W."/>
            <person name="Cichocki N."/>
            <person name="Veneault-Fourrey C."/>
            <person name="LaButti K."/>
            <person name="Lindquist E.A."/>
            <person name="Lipzen A."/>
            <person name="Lundell T."/>
            <person name="Morin E."/>
            <person name="Murat C."/>
            <person name="Riley R."/>
            <person name="Ohm R."/>
            <person name="Sun H."/>
            <person name="Tunlid A."/>
            <person name="Henrissat B."/>
            <person name="Grigoriev I.V."/>
            <person name="Hibbett D.S."/>
            <person name="Martin F."/>
        </authorList>
    </citation>
    <scope>NUCLEOTIDE SEQUENCE [LARGE SCALE GENOMIC DNA]</scope>
    <source>
        <strain evidence="2">MUT 4182</strain>
    </source>
</reference>
<evidence type="ECO:0000313" key="2">
    <source>
        <dbReference type="Proteomes" id="UP000054248"/>
    </source>
</evidence>
<accession>A0A0C3LYW6</accession>
<reference evidence="1 2" key="1">
    <citation type="submission" date="2014-04" db="EMBL/GenBank/DDBJ databases">
        <authorList>
            <consortium name="DOE Joint Genome Institute"/>
            <person name="Kuo A."/>
            <person name="Girlanda M."/>
            <person name="Perotto S."/>
            <person name="Kohler A."/>
            <person name="Nagy L.G."/>
            <person name="Floudas D."/>
            <person name="Copeland A."/>
            <person name="Barry K.W."/>
            <person name="Cichocki N."/>
            <person name="Veneault-Fourrey C."/>
            <person name="LaButti K."/>
            <person name="Lindquist E.A."/>
            <person name="Lipzen A."/>
            <person name="Lundell T."/>
            <person name="Morin E."/>
            <person name="Murat C."/>
            <person name="Sun H."/>
            <person name="Tunlid A."/>
            <person name="Henrissat B."/>
            <person name="Grigoriev I.V."/>
            <person name="Hibbett D.S."/>
            <person name="Martin F."/>
            <person name="Nordberg H.P."/>
            <person name="Cantor M.N."/>
            <person name="Hua S.X."/>
        </authorList>
    </citation>
    <scope>NUCLEOTIDE SEQUENCE [LARGE SCALE GENOMIC DNA]</scope>
    <source>
        <strain evidence="1 2">MUT 4182</strain>
    </source>
</reference>
<dbReference type="Proteomes" id="UP000054248">
    <property type="component" value="Unassembled WGS sequence"/>
</dbReference>
<name>A0A0C3LYW6_9AGAM</name>
<dbReference type="EMBL" id="KN823021">
    <property type="protein sequence ID" value="KIO26612.1"/>
    <property type="molecule type" value="Genomic_DNA"/>
</dbReference>
<evidence type="ECO:0000313" key="1">
    <source>
        <dbReference type="EMBL" id="KIO26612.1"/>
    </source>
</evidence>
<sequence length="230" mass="25893">MMARLVANAQTFKIDVSSIARHQIMIGGLDITLRLDNLPPGHSQETLDWVFTRLGKPVEDIAFHLYLDSWRPELAHLEWLARRLTVTKLTVRNNPYCSTAPPKIIPSLSRPTASTPVTWLLPQVEIIETNLVWENGNADIVEMIRSRHSAEDGKDGVAAPVPFHGVLARGPKGRKRRGYILGKRKTVMRQITDTVLRRNGHHLFCYEPVGEPLASGGSPNLWRMRDTTNP</sequence>
<proteinExistence type="predicted"/>